<dbReference type="InterPro" id="IPR001279">
    <property type="entry name" value="Metallo-B-lactamas"/>
</dbReference>
<dbReference type="InterPro" id="IPR051453">
    <property type="entry name" value="MBL_Glyoxalase_II"/>
</dbReference>
<dbReference type="Gene3D" id="3.60.15.10">
    <property type="entry name" value="Ribonuclease Z/Hydroxyacylglutathione hydrolase-like"/>
    <property type="match status" value="1"/>
</dbReference>
<gene>
    <name evidence="3" type="ORF">PA7_48050</name>
</gene>
<accession>A0A511DDC2</accession>
<keyword evidence="3" id="KW-0378">Hydrolase</keyword>
<evidence type="ECO:0000259" key="2">
    <source>
        <dbReference type="SMART" id="SM00849"/>
    </source>
</evidence>
<evidence type="ECO:0000313" key="4">
    <source>
        <dbReference type="Proteomes" id="UP000321328"/>
    </source>
</evidence>
<dbReference type="Proteomes" id="UP000321328">
    <property type="component" value="Unassembled WGS sequence"/>
</dbReference>
<dbReference type="Pfam" id="PF00753">
    <property type="entry name" value="Lactamase_B"/>
    <property type="match status" value="1"/>
</dbReference>
<dbReference type="SMART" id="SM00849">
    <property type="entry name" value="Lactamase_B"/>
    <property type="match status" value="1"/>
</dbReference>
<feature type="domain" description="Metallo-beta-lactamase" evidence="2">
    <location>
        <begin position="51"/>
        <end position="218"/>
    </location>
</feature>
<dbReference type="PANTHER" id="PTHR46233">
    <property type="entry name" value="HYDROXYACYLGLUTATHIONE HYDROLASE GLOC"/>
    <property type="match status" value="1"/>
</dbReference>
<comment type="caution">
    <text evidence="3">The sequence shown here is derived from an EMBL/GenBank/DDBJ whole genome shotgun (WGS) entry which is preliminary data.</text>
</comment>
<reference evidence="3 4" key="1">
    <citation type="submission" date="2019-07" db="EMBL/GenBank/DDBJ databases">
        <title>Whole genome shotgun sequence of Pseudonocardia asaccharolytica NBRC 16224.</title>
        <authorList>
            <person name="Hosoyama A."/>
            <person name="Uohara A."/>
            <person name="Ohji S."/>
            <person name="Ichikawa N."/>
        </authorList>
    </citation>
    <scope>NUCLEOTIDE SEQUENCE [LARGE SCALE GENOMIC DNA]</scope>
    <source>
        <strain evidence="3 4">NBRC 16224</strain>
    </source>
</reference>
<dbReference type="SUPFAM" id="SSF56281">
    <property type="entry name" value="Metallo-hydrolase/oxidoreductase"/>
    <property type="match status" value="1"/>
</dbReference>
<feature type="region of interest" description="Disordered" evidence="1">
    <location>
        <begin position="217"/>
        <end position="239"/>
    </location>
</feature>
<dbReference type="STRING" id="1123024.GCA_000423625_04354"/>
<proteinExistence type="predicted"/>
<dbReference type="AlphaFoldDB" id="A0A511DDC2"/>
<evidence type="ECO:0000256" key="1">
    <source>
        <dbReference type="SAM" id="MobiDB-lite"/>
    </source>
</evidence>
<dbReference type="CDD" id="cd06262">
    <property type="entry name" value="metallo-hydrolase-like_MBL-fold"/>
    <property type="match status" value="1"/>
</dbReference>
<sequence length="239" mass="26361">MQPDCDSPWLAYAVGVDVLDEYTGHTDPGGAAIRRDLDALTITKVSVGPMDNNAYLLVCKATNEALLVDAANEPDRIADLVGSGDDRPELRHIVTTHRHFDHWQALGAVAGMFQTRQIAHPIDAPELPIPTDVLVEHGDTVRFGEIELEVIHLRGHTPGSIALLYRGGDRPHLFTGDSLFPGGVGKTPGPEEFTQLIDDVERRIFDRLGDETWFYPGHGDDSTLGEQRGSLPEWRDRGW</sequence>
<protein>
    <submittedName>
        <fullName evidence="3">Zn-dependent hydrolase</fullName>
    </submittedName>
</protein>
<organism evidence="3 4">
    <name type="scientific">Pseudonocardia asaccharolytica DSM 44247 = NBRC 16224</name>
    <dbReference type="NCBI Taxonomy" id="1123024"/>
    <lineage>
        <taxon>Bacteria</taxon>
        <taxon>Bacillati</taxon>
        <taxon>Actinomycetota</taxon>
        <taxon>Actinomycetes</taxon>
        <taxon>Pseudonocardiales</taxon>
        <taxon>Pseudonocardiaceae</taxon>
        <taxon>Pseudonocardia</taxon>
    </lineage>
</organism>
<keyword evidence="4" id="KW-1185">Reference proteome</keyword>
<dbReference type="PANTHER" id="PTHR46233:SF1">
    <property type="entry name" value="CONSERVED PROTEIN"/>
    <property type="match status" value="1"/>
</dbReference>
<dbReference type="GO" id="GO:0016787">
    <property type="term" value="F:hydrolase activity"/>
    <property type="evidence" value="ECO:0007669"/>
    <property type="project" value="UniProtKB-KW"/>
</dbReference>
<dbReference type="EMBL" id="BJVI01000122">
    <property type="protein sequence ID" value="GEL20968.1"/>
    <property type="molecule type" value="Genomic_DNA"/>
</dbReference>
<evidence type="ECO:0000313" key="3">
    <source>
        <dbReference type="EMBL" id="GEL20968.1"/>
    </source>
</evidence>
<dbReference type="InterPro" id="IPR036866">
    <property type="entry name" value="RibonucZ/Hydroxyglut_hydro"/>
</dbReference>
<name>A0A511DDC2_9PSEU</name>